<evidence type="ECO:0000313" key="2">
    <source>
        <dbReference type="Proteomes" id="UP000276133"/>
    </source>
</evidence>
<keyword evidence="2" id="KW-1185">Reference proteome</keyword>
<sequence length="97" mass="11284">MRRIETGLVNKRFGVRKMSKNRMLLKACNISLHEIKINFGRRLEVNNLTNEIETVVIQNEINVLNDKKSTIQKVVMKAIKPEEESENANKRVGETYK</sequence>
<protein>
    <submittedName>
        <fullName evidence="1">Uncharacterized protein</fullName>
    </submittedName>
</protein>
<dbReference type="Proteomes" id="UP000276133">
    <property type="component" value="Unassembled WGS sequence"/>
</dbReference>
<name>A0A3M7RSA2_BRAPC</name>
<organism evidence="1 2">
    <name type="scientific">Brachionus plicatilis</name>
    <name type="common">Marine rotifer</name>
    <name type="synonym">Brachionus muelleri</name>
    <dbReference type="NCBI Taxonomy" id="10195"/>
    <lineage>
        <taxon>Eukaryota</taxon>
        <taxon>Metazoa</taxon>
        <taxon>Spiralia</taxon>
        <taxon>Gnathifera</taxon>
        <taxon>Rotifera</taxon>
        <taxon>Eurotatoria</taxon>
        <taxon>Monogononta</taxon>
        <taxon>Pseudotrocha</taxon>
        <taxon>Ploima</taxon>
        <taxon>Brachionidae</taxon>
        <taxon>Brachionus</taxon>
    </lineage>
</organism>
<dbReference type="AlphaFoldDB" id="A0A3M7RSA2"/>
<reference evidence="1 2" key="1">
    <citation type="journal article" date="2018" name="Sci. Rep.">
        <title>Genomic signatures of local adaptation to the degree of environmental predictability in rotifers.</title>
        <authorList>
            <person name="Franch-Gras L."/>
            <person name="Hahn C."/>
            <person name="Garcia-Roger E.M."/>
            <person name="Carmona M.J."/>
            <person name="Serra M."/>
            <person name="Gomez A."/>
        </authorList>
    </citation>
    <scope>NUCLEOTIDE SEQUENCE [LARGE SCALE GENOMIC DNA]</scope>
    <source>
        <strain evidence="1">HYR1</strain>
    </source>
</reference>
<proteinExistence type="predicted"/>
<evidence type="ECO:0000313" key="1">
    <source>
        <dbReference type="EMBL" id="RNA26431.1"/>
    </source>
</evidence>
<accession>A0A3M7RSA2</accession>
<comment type="caution">
    <text evidence="1">The sequence shown here is derived from an EMBL/GenBank/DDBJ whole genome shotgun (WGS) entry which is preliminary data.</text>
</comment>
<gene>
    <name evidence="1" type="ORF">BpHYR1_028779</name>
</gene>
<dbReference type="EMBL" id="REGN01002743">
    <property type="protein sequence ID" value="RNA26431.1"/>
    <property type="molecule type" value="Genomic_DNA"/>
</dbReference>